<dbReference type="SUPFAM" id="SSF53756">
    <property type="entry name" value="UDP-Glycosyltransferase/glycogen phosphorylase"/>
    <property type="match status" value="1"/>
</dbReference>
<sequence>MPASISKPALLFLCHRIPFPPDKGDKIRSYHLLKYLSNRYRVFLGCFIDDNDDKKYIHEVESYCEDAIFISINPLLCRLKSIKGIFTGDPMTLPYYANREMAAWVKSTVKKYDIQLSVAFSSSMAQYFQKHESGKIVVDFVDVDSDKWRQYSKSKVYPLNYLYRREADQLLKFEKNIVSISDKSFLVSSAEAALFKRLVGDYSNKIGFYNNGVDASYFNPHQWYQDPYRESSPVLVFTGAMDYWPNVDAVAWFSREVFPELQKLRSNLKFYIVGRNPTRSVLRLNKLEGITVTGRVDDIRPYLKYATAVVAPLRIARGVQNKILEAMAMEKIVLASDAGLEGIDAELGMEVLLTNTVEDYCEFLPKILQHNCSFIGEAARQRVVHDFNWEHTLPKVGASLEGNVRRELEHD</sequence>
<dbReference type="GO" id="GO:0016757">
    <property type="term" value="F:glycosyltransferase activity"/>
    <property type="evidence" value="ECO:0007669"/>
    <property type="project" value="TreeGrafter"/>
</dbReference>
<dbReference type="EMBL" id="JAAONZ010000002">
    <property type="protein sequence ID" value="NHO64694.1"/>
    <property type="molecule type" value="Genomic_DNA"/>
</dbReference>
<dbReference type="AlphaFoldDB" id="A0A9E5JQM4"/>
<dbReference type="NCBIfam" id="TIGR03087">
    <property type="entry name" value="stp1"/>
    <property type="match status" value="1"/>
</dbReference>
<dbReference type="RefSeq" id="WP_167181963.1">
    <property type="nucleotide sequence ID" value="NZ_JAAONZ010000002.1"/>
</dbReference>
<evidence type="ECO:0000313" key="3">
    <source>
        <dbReference type="Proteomes" id="UP000787472"/>
    </source>
</evidence>
<dbReference type="PANTHER" id="PTHR46401:SF2">
    <property type="entry name" value="GLYCOSYLTRANSFERASE WBBK-RELATED"/>
    <property type="match status" value="1"/>
</dbReference>
<dbReference type="CDD" id="cd03801">
    <property type="entry name" value="GT4_PimA-like"/>
    <property type="match status" value="1"/>
</dbReference>
<dbReference type="PANTHER" id="PTHR46401">
    <property type="entry name" value="GLYCOSYLTRANSFERASE WBBK-RELATED"/>
    <property type="match status" value="1"/>
</dbReference>
<dbReference type="Pfam" id="PF13692">
    <property type="entry name" value="Glyco_trans_1_4"/>
    <property type="match status" value="1"/>
</dbReference>
<name>A0A9E5JQM4_9GAMM</name>
<comment type="caution">
    <text evidence="2">The sequence shown here is derived from an EMBL/GenBank/DDBJ whole genome shotgun (WGS) entry which is preliminary data.</text>
</comment>
<proteinExistence type="predicted"/>
<reference evidence="2" key="1">
    <citation type="submission" date="2020-03" db="EMBL/GenBank/DDBJ databases">
        <authorList>
            <person name="Guo F."/>
        </authorList>
    </citation>
    <scope>NUCLEOTIDE SEQUENCE</scope>
    <source>
        <strain evidence="2">JCM 30134</strain>
    </source>
</reference>
<dbReference type="Proteomes" id="UP000787472">
    <property type="component" value="Unassembled WGS sequence"/>
</dbReference>
<organism evidence="2 3">
    <name type="scientific">Pseudomaricurvus hydrocarbonicus</name>
    <dbReference type="NCBI Taxonomy" id="1470433"/>
    <lineage>
        <taxon>Bacteria</taxon>
        <taxon>Pseudomonadati</taxon>
        <taxon>Pseudomonadota</taxon>
        <taxon>Gammaproteobacteria</taxon>
        <taxon>Cellvibrionales</taxon>
        <taxon>Cellvibrionaceae</taxon>
        <taxon>Pseudomaricurvus</taxon>
    </lineage>
</organism>
<dbReference type="GO" id="GO:0009103">
    <property type="term" value="P:lipopolysaccharide biosynthetic process"/>
    <property type="evidence" value="ECO:0007669"/>
    <property type="project" value="TreeGrafter"/>
</dbReference>
<evidence type="ECO:0000256" key="1">
    <source>
        <dbReference type="ARBA" id="ARBA00022679"/>
    </source>
</evidence>
<protein>
    <submittedName>
        <fullName evidence="2">TIGR03087 family PEP-CTERM/XrtA system glycosyltransferase</fullName>
    </submittedName>
</protein>
<evidence type="ECO:0000313" key="2">
    <source>
        <dbReference type="EMBL" id="NHO64694.1"/>
    </source>
</evidence>
<accession>A0A9E5JQM4</accession>
<dbReference type="Gene3D" id="3.40.50.2000">
    <property type="entry name" value="Glycogen Phosphorylase B"/>
    <property type="match status" value="2"/>
</dbReference>
<keyword evidence="1" id="KW-0808">Transferase</keyword>
<keyword evidence="3" id="KW-1185">Reference proteome</keyword>
<gene>
    <name evidence="2" type="ORF">G8770_03935</name>
</gene>
<dbReference type="InterPro" id="IPR017521">
    <property type="entry name" value="Sugar_tfrase_PEP-CTERM_Stp1"/>
</dbReference>